<keyword evidence="14" id="KW-1185">Reference proteome</keyword>
<keyword evidence="10 11" id="KW-0066">ATP synthesis</keyword>
<feature type="transmembrane region" description="Helical" evidence="12">
    <location>
        <begin position="6"/>
        <end position="24"/>
    </location>
</feature>
<dbReference type="InterPro" id="IPR008386">
    <property type="entry name" value="ATP_synth_F0_esu_mt"/>
</dbReference>
<evidence type="ECO:0000256" key="2">
    <source>
        <dbReference type="ARBA" id="ARBA00007333"/>
    </source>
</evidence>
<dbReference type="AlphaFoldDB" id="A0AAF0EVN0"/>
<evidence type="ECO:0000256" key="8">
    <source>
        <dbReference type="ARBA" id="ARBA00023128"/>
    </source>
</evidence>
<keyword evidence="12" id="KW-1133">Transmembrane helix</keyword>
<dbReference type="EMBL" id="CP119877">
    <property type="protein sequence ID" value="WFD33772.1"/>
    <property type="molecule type" value="Genomic_DNA"/>
</dbReference>
<gene>
    <name evidence="13" type="primary">TIM11</name>
    <name evidence="13" type="ORF">MCUN1_000589</name>
</gene>
<keyword evidence="12" id="KW-0812">Transmembrane</keyword>
<evidence type="ECO:0000313" key="13">
    <source>
        <dbReference type="EMBL" id="WFD33772.1"/>
    </source>
</evidence>
<dbReference type="GO" id="GO:0015078">
    <property type="term" value="F:proton transmembrane transporter activity"/>
    <property type="evidence" value="ECO:0007669"/>
    <property type="project" value="InterPro"/>
</dbReference>
<proteinExistence type="inferred from homology"/>
<evidence type="ECO:0000256" key="7">
    <source>
        <dbReference type="ARBA" id="ARBA00023065"/>
    </source>
</evidence>
<name>A0AAF0EVN0_9BASI</name>
<evidence type="ECO:0000256" key="3">
    <source>
        <dbReference type="ARBA" id="ARBA00022448"/>
    </source>
</evidence>
<comment type="similarity">
    <text evidence="2 11">Belongs to the ATPase e subunit family.</text>
</comment>
<evidence type="ECO:0000256" key="12">
    <source>
        <dbReference type="SAM" id="Phobius"/>
    </source>
</evidence>
<evidence type="ECO:0000313" key="14">
    <source>
        <dbReference type="Proteomes" id="UP001219933"/>
    </source>
</evidence>
<evidence type="ECO:0000256" key="5">
    <source>
        <dbReference type="ARBA" id="ARBA00022781"/>
    </source>
</evidence>
<reference evidence="13" key="1">
    <citation type="submission" date="2023-03" db="EMBL/GenBank/DDBJ databases">
        <title>Mating type loci evolution in Malassezia.</title>
        <authorList>
            <person name="Coelho M.A."/>
        </authorList>
    </citation>
    <scope>NUCLEOTIDE SEQUENCE</scope>
    <source>
        <strain evidence="13">CBS 11721</strain>
    </source>
</reference>
<sequence length="91" mass="10364">MSPTPVVNVVRYSALIGGIAYGVLHTRTLQKKYDEHEQTKGLKLQEERIKQAKAAYAKLQEAKRPPTADVITNPDDPNFDLEKLIESWDRE</sequence>
<accession>A0AAF0EVN0</accession>
<evidence type="ECO:0000256" key="4">
    <source>
        <dbReference type="ARBA" id="ARBA00022547"/>
    </source>
</evidence>
<comment type="subcellular location">
    <subcellularLocation>
        <location evidence="1 11">Mitochondrion inner membrane</location>
    </subcellularLocation>
</comment>
<comment type="subunit">
    <text evidence="11">F-type ATPases have 2 components, CF(1) - the catalytic core - and CF(0) - the membrane proton channel. CF(1) and CF(0) have multiple subunits.</text>
</comment>
<evidence type="ECO:0000256" key="6">
    <source>
        <dbReference type="ARBA" id="ARBA00022792"/>
    </source>
</evidence>
<dbReference type="GO" id="GO:0005743">
    <property type="term" value="C:mitochondrial inner membrane"/>
    <property type="evidence" value="ECO:0007669"/>
    <property type="project" value="UniProtKB-SubCell"/>
</dbReference>
<keyword evidence="8 11" id="KW-0496">Mitochondrion</keyword>
<comment type="function">
    <text evidence="11">Subunit e, of the mitochondrial membrane ATP synthase complex (F(1)F(0) ATP synthase or Complex V) that produces ATP from ADP in the presence of a proton gradient across the membrane which is generated by electron transport complexes of the respiratory chain. ATP synthase complex consist of a soluble F(1) head domain - the catalytic core - and a membrane F(1) domain - the membrane proton channel. These two domains are linked by a central stalk rotating inside the F(1) region and a stationary peripheral stalk. During catalysis, ATP synthesis in the catalytic domain of F(1) is coupled via a rotary mechanism of the central stalk subunits to proton translocation. In vivo, can only synthesize ATP although its ATP hydrolase activity can be activated artificially in vitro. Part of the complex F(0) domain.</text>
</comment>
<keyword evidence="5 11" id="KW-0375">Hydrogen ion transport</keyword>
<dbReference type="GO" id="GO:0045259">
    <property type="term" value="C:proton-transporting ATP synthase complex"/>
    <property type="evidence" value="ECO:0007669"/>
    <property type="project" value="UniProtKB-UniRule"/>
</dbReference>
<keyword evidence="9 12" id="KW-0472">Membrane</keyword>
<organism evidence="13 14">
    <name type="scientific">Malassezia cuniculi</name>
    <dbReference type="NCBI Taxonomy" id="948313"/>
    <lineage>
        <taxon>Eukaryota</taxon>
        <taxon>Fungi</taxon>
        <taxon>Dikarya</taxon>
        <taxon>Basidiomycota</taxon>
        <taxon>Ustilaginomycotina</taxon>
        <taxon>Malasseziomycetes</taxon>
        <taxon>Malasseziales</taxon>
        <taxon>Malasseziaceae</taxon>
        <taxon>Malassezia</taxon>
    </lineage>
</organism>
<dbReference type="Proteomes" id="UP001219933">
    <property type="component" value="Chromosome 1"/>
</dbReference>
<keyword evidence="6 11" id="KW-0999">Mitochondrion inner membrane</keyword>
<evidence type="ECO:0000256" key="10">
    <source>
        <dbReference type="ARBA" id="ARBA00023310"/>
    </source>
</evidence>
<evidence type="ECO:0000256" key="11">
    <source>
        <dbReference type="RuleBase" id="RU367005"/>
    </source>
</evidence>
<keyword evidence="4 11" id="KW-0138">CF(0)</keyword>
<keyword evidence="3 11" id="KW-0813">Transport</keyword>
<dbReference type="GO" id="GO:0015986">
    <property type="term" value="P:proton motive force-driven ATP synthesis"/>
    <property type="evidence" value="ECO:0007669"/>
    <property type="project" value="InterPro"/>
</dbReference>
<protein>
    <recommendedName>
        <fullName evidence="11">ATP synthase F(0) complex subunit e, mitochondrial</fullName>
    </recommendedName>
</protein>
<dbReference type="Pfam" id="PF05680">
    <property type="entry name" value="ATP-synt_E"/>
    <property type="match status" value="1"/>
</dbReference>
<evidence type="ECO:0000256" key="1">
    <source>
        <dbReference type="ARBA" id="ARBA00004273"/>
    </source>
</evidence>
<evidence type="ECO:0000256" key="9">
    <source>
        <dbReference type="ARBA" id="ARBA00023136"/>
    </source>
</evidence>
<keyword evidence="7 11" id="KW-0406">Ion transport</keyword>